<keyword evidence="1 2" id="KW-0732">Signal</keyword>
<dbReference type="AlphaFoldDB" id="A0AAD4MZ78"/>
<name>A0AAD4MZ78_9BILA</name>
<sequence length="164" mass="17416">MIFGLFIISALLFADSTYSQTPSPPSQSASAPIEAQLDKPIPDSKFTFYGASGRGACGLDVQPCSAAASGDLFDPAGQWVPSDMEDKRYILDDPICKGICIKVEYQGKSAVFPVDNKCPECKPNHVDLSTAAFLVLEPKGGVVGIAKDATLTYLKCEGQTISKC</sequence>
<dbReference type="PANTHER" id="PTHR31836:SF28">
    <property type="entry name" value="SRCR DOMAIN-CONTAINING PROTEIN-RELATED"/>
    <property type="match status" value="1"/>
</dbReference>
<organism evidence="3 4">
    <name type="scientific">Ditylenchus destructor</name>
    <dbReference type="NCBI Taxonomy" id="166010"/>
    <lineage>
        <taxon>Eukaryota</taxon>
        <taxon>Metazoa</taxon>
        <taxon>Ecdysozoa</taxon>
        <taxon>Nematoda</taxon>
        <taxon>Chromadorea</taxon>
        <taxon>Rhabditida</taxon>
        <taxon>Tylenchina</taxon>
        <taxon>Tylenchomorpha</taxon>
        <taxon>Sphaerularioidea</taxon>
        <taxon>Anguinidae</taxon>
        <taxon>Anguininae</taxon>
        <taxon>Ditylenchus</taxon>
    </lineage>
</organism>
<gene>
    <name evidence="3" type="ORF">DdX_10249</name>
</gene>
<comment type="caution">
    <text evidence="3">The sequence shown here is derived from an EMBL/GenBank/DDBJ whole genome shotgun (WGS) entry which is preliminary data.</text>
</comment>
<keyword evidence="4" id="KW-1185">Reference proteome</keyword>
<feature type="chain" id="PRO_5042066070" evidence="2">
    <location>
        <begin position="20"/>
        <end position="164"/>
    </location>
</feature>
<dbReference type="SUPFAM" id="SSF50685">
    <property type="entry name" value="Barwin-like endoglucanases"/>
    <property type="match status" value="1"/>
</dbReference>
<dbReference type="Proteomes" id="UP001201812">
    <property type="component" value="Unassembled WGS sequence"/>
</dbReference>
<dbReference type="InterPro" id="IPR051477">
    <property type="entry name" value="Expansin_CellWall"/>
</dbReference>
<evidence type="ECO:0000256" key="2">
    <source>
        <dbReference type="SAM" id="SignalP"/>
    </source>
</evidence>
<reference evidence="3" key="1">
    <citation type="submission" date="2022-01" db="EMBL/GenBank/DDBJ databases">
        <title>Genome Sequence Resource for Two Populations of Ditylenchus destructor, the Migratory Endoparasitic Phytonematode.</title>
        <authorList>
            <person name="Zhang H."/>
            <person name="Lin R."/>
            <person name="Xie B."/>
        </authorList>
    </citation>
    <scope>NUCLEOTIDE SEQUENCE</scope>
    <source>
        <strain evidence="3">BazhouSP</strain>
    </source>
</reference>
<proteinExistence type="predicted"/>
<dbReference type="EMBL" id="JAKKPZ010000022">
    <property type="protein sequence ID" value="KAI1711371.1"/>
    <property type="molecule type" value="Genomic_DNA"/>
</dbReference>
<dbReference type="Gene3D" id="2.40.40.10">
    <property type="entry name" value="RlpA-like domain"/>
    <property type="match status" value="1"/>
</dbReference>
<accession>A0AAD4MZ78</accession>
<evidence type="ECO:0000313" key="4">
    <source>
        <dbReference type="Proteomes" id="UP001201812"/>
    </source>
</evidence>
<dbReference type="PANTHER" id="PTHR31836">
    <property type="match status" value="1"/>
</dbReference>
<dbReference type="InterPro" id="IPR036908">
    <property type="entry name" value="RlpA-like_sf"/>
</dbReference>
<evidence type="ECO:0000256" key="1">
    <source>
        <dbReference type="ARBA" id="ARBA00022729"/>
    </source>
</evidence>
<protein>
    <submittedName>
        <fullName evidence="3">Papain inhibitor</fullName>
    </submittedName>
</protein>
<evidence type="ECO:0000313" key="3">
    <source>
        <dbReference type="EMBL" id="KAI1711371.1"/>
    </source>
</evidence>
<feature type="signal peptide" evidence="2">
    <location>
        <begin position="1"/>
        <end position="19"/>
    </location>
</feature>